<organism evidence="1 2">
    <name type="scientific">Streptomyces coelicolor (strain ATCC BAA-471 / A3(2) / M145)</name>
    <dbReference type="NCBI Taxonomy" id="100226"/>
    <lineage>
        <taxon>Bacteria</taxon>
        <taxon>Bacillati</taxon>
        <taxon>Actinomycetota</taxon>
        <taxon>Actinomycetes</taxon>
        <taxon>Kitasatosporales</taxon>
        <taxon>Streptomycetaceae</taxon>
        <taxon>Streptomyces</taxon>
        <taxon>Streptomyces albidoflavus group</taxon>
    </lineage>
</organism>
<dbReference type="AlphaFoldDB" id="Q9K3J7"/>
<protein>
    <submittedName>
        <fullName evidence="1">Uncharacterized protein</fullName>
    </submittedName>
</protein>
<dbReference type="HOGENOM" id="CLU_2977171_0_0_11"/>
<reference evidence="1 2" key="1">
    <citation type="journal article" date="1996" name="Mol. Microbiol.">
        <title>A set of ordered cosmids and a detailed genetic and physical map for the 8 Mb Streptomyces coelicolor A3(2) chromosome.</title>
        <authorList>
            <person name="Redenbach M."/>
            <person name="Kieser H.M."/>
            <person name="Denapaite D."/>
            <person name="Eichner A."/>
            <person name="Cullum J."/>
            <person name="Kinashi H."/>
            <person name="Hopwood D.A."/>
        </authorList>
    </citation>
    <scope>NUCLEOTIDE SEQUENCE [LARGE SCALE GENOMIC DNA]</scope>
    <source>
        <strain evidence="2">ATCC BAA-471 / A3(2) / M145</strain>
    </source>
</reference>
<accession>Q9K3J7</accession>
<reference evidence="1 2" key="2">
    <citation type="journal article" date="2002" name="Nature">
        <title>Complete genome sequence of the model actinomycete Streptomyces coelicolor A3(2).</title>
        <authorList>
            <person name="Bentley S.D."/>
            <person name="Chater K.F."/>
            <person name="Cerdeno-Tarraga A.M."/>
            <person name="Challis G.L."/>
            <person name="Thomson N.R."/>
            <person name="James K.D."/>
            <person name="Harris D.E."/>
            <person name="Quail M.A."/>
            <person name="Kieser H."/>
            <person name="Harper D."/>
            <person name="Bateman A."/>
            <person name="Brown S."/>
            <person name="Chandra G."/>
            <person name="Chen C.W."/>
            <person name="Collins M."/>
            <person name="Cronin A."/>
            <person name="Fraser A."/>
            <person name="Goble A."/>
            <person name="Hidalgo J."/>
            <person name="Hornsby T."/>
            <person name="Howarth S."/>
            <person name="Huang C.H."/>
            <person name="Kieser T."/>
            <person name="Larke L."/>
            <person name="Murphy L."/>
            <person name="Oliver K."/>
            <person name="O'Neil S."/>
            <person name="Rabbinowitsch E."/>
            <person name="Rajandream M.A."/>
            <person name="Rutherford K."/>
            <person name="Rutter S."/>
            <person name="Seeger K."/>
            <person name="Saunders D."/>
            <person name="Sharp S."/>
            <person name="Squares R."/>
            <person name="Squares S."/>
            <person name="Taylor K."/>
            <person name="Warren T."/>
            <person name="Wietzorrek A."/>
            <person name="Woodward J."/>
            <person name="Barrell B.G."/>
            <person name="Parkhill J."/>
            <person name="Hopwood D.A."/>
        </authorList>
    </citation>
    <scope>NUCLEOTIDE SEQUENCE [LARGE SCALE GENOMIC DNA]</scope>
    <source>
        <strain evidence="2">ATCC BAA-471 / A3(2) / M145</strain>
    </source>
</reference>
<evidence type="ECO:0000313" key="2">
    <source>
        <dbReference type="Proteomes" id="UP000001973"/>
    </source>
</evidence>
<dbReference type="InParanoid" id="Q9K3J7"/>
<proteinExistence type="predicted"/>
<dbReference type="EMBL" id="AL939121">
    <property type="protein sequence ID" value="CAB97426.1"/>
    <property type="molecule type" value="Genomic_DNA"/>
</dbReference>
<name>Q9K3J7_STRCO</name>
<evidence type="ECO:0000313" key="1">
    <source>
        <dbReference type="EMBL" id="CAB97426.1"/>
    </source>
</evidence>
<dbReference type="KEGG" id="sco:SCO4823"/>
<gene>
    <name evidence="1" type="ordered locus">SCO4823</name>
    <name evidence="1" type="ORF">SC2A6.08</name>
</gene>
<dbReference type="Proteomes" id="UP000001973">
    <property type="component" value="Chromosome"/>
</dbReference>
<dbReference type="OrthoDB" id="4284016at2"/>
<dbReference type="STRING" id="100226.gene:17762472"/>
<dbReference type="PaxDb" id="100226-SCO4823"/>
<dbReference type="EMBL" id="AL645882">
    <property type="protein sequence ID" value="CAB97426.1"/>
    <property type="molecule type" value="Genomic_DNA"/>
</dbReference>
<keyword evidence="2" id="KW-1185">Reference proteome</keyword>
<sequence>MTELLLVQPARKALCKRNNIDHERIGWDVSRGVRKVPVRCPHADLIGTGGRSSARMGA</sequence>